<dbReference type="SMART" id="SM01291">
    <property type="entry name" value="N-SET"/>
    <property type="match status" value="1"/>
</dbReference>
<dbReference type="PANTHER" id="PTHR45814">
    <property type="entry name" value="HISTONE-LYSINE N-METHYLTRANSFERASE SETD1"/>
    <property type="match status" value="1"/>
</dbReference>
<comment type="catalytic activity">
    <reaction evidence="12">
        <text>L-lysyl(4)-[histone H3] + 3 S-adenosyl-L-methionine = N(6),N(6),N(6)-trimethyl-L-lysyl(4)-[histone H3] + 3 S-adenosyl-L-homocysteine + 3 H(+)</text>
        <dbReference type="Rhea" id="RHEA:60260"/>
        <dbReference type="Rhea" id="RHEA-COMP:15537"/>
        <dbReference type="Rhea" id="RHEA-COMP:15547"/>
        <dbReference type="ChEBI" id="CHEBI:15378"/>
        <dbReference type="ChEBI" id="CHEBI:29969"/>
        <dbReference type="ChEBI" id="CHEBI:57856"/>
        <dbReference type="ChEBI" id="CHEBI:59789"/>
        <dbReference type="ChEBI" id="CHEBI:61961"/>
        <dbReference type="EC" id="2.1.1.354"/>
    </reaction>
</comment>
<dbReference type="Proteomes" id="UP000242146">
    <property type="component" value="Unassembled WGS sequence"/>
</dbReference>
<keyword evidence="6" id="KW-0489">Methyltransferase</keyword>
<dbReference type="EMBL" id="MCGT01000024">
    <property type="protein sequence ID" value="ORX50136.1"/>
    <property type="molecule type" value="Genomic_DNA"/>
</dbReference>
<keyword evidence="8" id="KW-0949">S-adenosyl-L-methionine</keyword>
<dbReference type="PROSITE" id="PS50102">
    <property type="entry name" value="RRM"/>
    <property type="match status" value="1"/>
</dbReference>
<keyword evidence="18" id="KW-1185">Reference proteome</keyword>
<sequence length="1217" mass="135534">MEKESLKKSLSTNDQTSGSKKTFQVIYDPELDKQRPRQHRHVIYRSQGDQDDQDLIDPRKKYPDYGKAMSRGRKKYRTTLIRTSFKYDEHSTGPKPLATVLVSDLTPTTTDAQLATYLSVYGQVERIDIQKHPATGGSLGIALVGFTDLNMAKLAVAKGNGRQMGPNPSVKIQFDKAGTKLKMAISAAIDHLDNLEKKSMTQTSTPTVPNASSAAPVSSSASVTDRRDLDQDRHGSLTHPSSDYYHSRGDYDDDRYRQYYGRSHYDDRYDARYDDRYERARYRSRSGSRGRYSRDMDDPRYGDYRTSRRDHHRDSHGWRDSYDRKHSRDRRDSHDRRDSQDRRDSRDHRHNGYYDEPSPAAPSELPSLIISQKYLPFGRSMMGELRKLFYPYHFVDLFHDDENWHVVFDSLQRAKKGFVDLQGRAIWQYQVRMTLRDGLSPPSKPSSAASSPSRYAPSQKDKRPSIEPMATSSPLSRTDSLPHLPTQPKPPSLPTSASQPPSSPATQPPPAQFLQQNGKHPMTPDHAADGDGDKPEIANLDLPGQAKQRLVQDLVKVVLQDVRNRVIGPCIYDWLDKALLEKANATQKLKLVDVPVAAARVAVATAQDHDAASSAMDEDGQESLADAPPPSTTSQQDHADTSLTTTQTAFASLPTDHPAPPRLENGLPDYSKLPRFKKRRTTSSPPLKKLSLLGYSSASKRYNDGSSEEGSDIDMRDRSSSFSANTSRRRHVRKRRRSAMWEEEEDDDSRQDSWDEDASEEGQPSQRRVKREPVGLDYHSDSMQVQDGRHHDAMDDDGDEDEDSKHLAFLRSLDRQDTDEDASPSTATSPKPEEDLGNEANDRILAQADRGRLTSLKKPAKHKPAKKSRKRKPVHSEVADEEVDIMDTTLSPLASGLTNAIMADAMQVDGHQDDLDKVASNAPEGAQDGNEPMDHDAWEQMLLAPDSEDDDLPTTDPLASALSPTLHQHILDTHPEWDPFAQVQDAEDFEFLRLAILEKLGLGANLPEALSEKVAGGCARSRGYYVISDAEKTTYLHKNAALVGDAPAAAAAPPANAPPPSSFASFAASSGAAATAAAAGEHGGAVQSSRTNRVNNRRLVVGMAMHKAMADSDILKFNQLKGRKKQLRFAKSPIHDWGLFAEEHIDANDMVIEYVGEVIRQQVAEEREKAYERCGIGSSYLFRVDDDIVIDATKKGSIARFINHCCTPNCSAKVITL</sequence>
<dbReference type="InterPro" id="IPR035979">
    <property type="entry name" value="RBD_domain_sf"/>
</dbReference>
<feature type="region of interest" description="Disordered" evidence="14">
    <location>
        <begin position="281"/>
        <end position="365"/>
    </location>
</feature>
<feature type="compositionally biased region" description="Basic and acidic residues" evidence="14">
    <location>
        <begin position="292"/>
        <end position="353"/>
    </location>
</feature>
<keyword evidence="9" id="KW-0156">Chromatin regulator</keyword>
<dbReference type="InterPro" id="IPR024636">
    <property type="entry name" value="SET_assoc"/>
</dbReference>
<dbReference type="Pfam" id="PF00076">
    <property type="entry name" value="RRM_1"/>
    <property type="match status" value="1"/>
</dbReference>
<accession>A0A1X2GBS3</accession>
<feature type="compositionally biased region" description="Polar residues" evidence="14">
    <location>
        <begin position="632"/>
        <end position="650"/>
    </location>
</feature>
<feature type="compositionally biased region" description="Low complexity" evidence="14">
    <location>
        <begin position="356"/>
        <end position="365"/>
    </location>
</feature>
<feature type="compositionally biased region" description="Basic and acidic residues" evidence="14">
    <location>
        <begin position="245"/>
        <end position="255"/>
    </location>
</feature>
<feature type="compositionally biased region" description="Basic and acidic residues" evidence="14">
    <location>
        <begin position="771"/>
        <end position="780"/>
    </location>
</feature>
<dbReference type="EC" id="2.1.1.354" evidence="3"/>
<evidence type="ECO:0000256" key="14">
    <source>
        <dbReference type="SAM" id="MobiDB-lite"/>
    </source>
</evidence>
<evidence type="ECO:0000256" key="12">
    <source>
        <dbReference type="ARBA" id="ARBA00047571"/>
    </source>
</evidence>
<dbReference type="InterPro" id="IPR024657">
    <property type="entry name" value="COMPASS_Set1_N-SET"/>
</dbReference>
<dbReference type="Pfam" id="PF11767">
    <property type="entry name" value="SET_assoc"/>
    <property type="match status" value="1"/>
</dbReference>
<evidence type="ECO:0000259" key="16">
    <source>
        <dbReference type="PROSITE" id="PS50280"/>
    </source>
</evidence>
<dbReference type="SMART" id="SM00360">
    <property type="entry name" value="RRM"/>
    <property type="match status" value="1"/>
</dbReference>
<comment type="caution">
    <text evidence="17">The sequence shown here is derived from an EMBL/GenBank/DDBJ whole genome shotgun (WGS) entry which is preliminary data.</text>
</comment>
<dbReference type="Gene3D" id="3.30.70.330">
    <property type="match status" value="1"/>
</dbReference>
<dbReference type="Pfam" id="PF00856">
    <property type="entry name" value="SET"/>
    <property type="match status" value="1"/>
</dbReference>
<dbReference type="InterPro" id="IPR012677">
    <property type="entry name" value="Nucleotide-bd_a/b_plait_sf"/>
</dbReference>
<evidence type="ECO:0000256" key="13">
    <source>
        <dbReference type="PROSITE-ProRule" id="PRU00176"/>
    </source>
</evidence>
<dbReference type="InterPro" id="IPR000504">
    <property type="entry name" value="RRM_dom"/>
</dbReference>
<evidence type="ECO:0000256" key="3">
    <source>
        <dbReference type="ARBA" id="ARBA00012182"/>
    </source>
</evidence>
<comment type="subcellular location">
    <subcellularLocation>
        <location evidence="2">Chromosome</location>
    </subcellularLocation>
    <subcellularLocation>
        <location evidence="1">Nucleus</location>
    </subcellularLocation>
</comment>
<feature type="region of interest" description="Disordered" evidence="14">
    <location>
        <begin position="1"/>
        <end position="69"/>
    </location>
</feature>
<dbReference type="Gene3D" id="2.170.270.10">
    <property type="entry name" value="SET domain"/>
    <property type="match status" value="1"/>
</dbReference>
<feature type="compositionally biased region" description="Basic and acidic residues" evidence="14">
    <location>
        <begin position="224"/>
        <end position="235"/>
    </location>
</feature>
<organism evidence="17 18">
    <name type="scientific">Hesseltinella vesiculosa</name>
    <dbReference type="NCBI Taxonomy" id="101127"/>
    <lineage>
        <taxon>Eukaryota</taxon>
        <taxon>Fungi</taxon>
        <taxon>Fungi incertae sedis</taxon>
        <taxon>Mucoromycota</taxon>
        <taxon>Mucoromycotina</taxon>
        <taxon>Mucoromycetes</taxon>
        <taxon>Mucorales</taxon>
        <taxon>Cunninghamellaceae</taxon>
        <taxon>Hesseltinella</taxon>
    </lineage>
</organism>
<evidence type="ECO:0000256" key="1">
    <source>
        <dbReference type="ARBA" id="ARBA00004123"/>
    </source>
</evidence>
<evidence type="ECO:0000313" key="17">
    <source>
        <dbReference type="EMBL" id="ORX50136.1"/>
    </source>
</evidence>
<keyword evidence="5" id="KW-0158">Chromosome</keyword>
<feature type="domain" description="RRM" evidence="15">
    <location>
        <begin position="98"/>
        <end position="177"/>
    </location>
</feature>
<feature type="compositionally biased region" description="Polar residues" evidence="14">
    <location>
        <begin position="8"/>
        <end position="22"/>
    </location>
</feature>
<protein>
    <recommendedName>
        <fullName evidence="4">Histone-lysine N-methyltransferase, H3 lysine-4 specific</fullName>
        <ecNumber evidence="3">2.1.1.354</ecNumber>
    </recommendedName>
    <alternativeName>
        <fullName evidence="11">SET domain-containing protein 1</fullName>
    </alternativeName>
</protein>
<feature type="compositionally biased region" description="Low complexity" evidence="14">
    <location>
        <begin position="203"/>
        <end position="223"/>
    </location>
</feature>
<dbReference type="SMART" id="SM00317">
    <property type="entry name" value="SET"/>
    <property type="match status" value="1"/>
</dbReference>
<evidence type="ECO:0000256" key="9">
    <source>
        <dbReference type="ARBA" id="ARBA00022853"/>
    </source>
</evidence>
<dbReference type="GO" id="GO:0032259">
    <property type="term" value="P:methylation"/>
    <property type="evidence" value="ECO:0007669"/>
    <property type="project" value="UniProtKB-KW"/>
</dbReference>
<dbReference type="GO" id="GO:0005694">
    <property type="term" value="C:chromosome"/>
    <property type="evidence" value="ECO:0007669"/>
    <property type="project" value="UniProtKB-SubCell"/>
</dbReference>
<keyword evidence="7" id="KW-0808">Transferase</keyword>
<dbReference type="AlphaFoldDB" id="A0A1X2GBS3"/>
<evidence type="ECO:0000256" key="7">
    <source>
        <dbReference type="ARBA" id="ARBA00022679"/>
    </source>
</evidence>
<dbReference type="PROSITE" id="PS50280">
    <property type="entry name" value="SET"/>
    <property type="match status" value="1"/>
</dbReference>
<keyword evidence="10" id="KW-0539">Nucleus</keyword>
<evidence type="ECO:0000256" key="10">
    <source>
        <dbReference type="ARBA" id="ARBA00023242"/>
    </source>
</evidence>
<dbReference type="PANTHER" id="PTHR45814:SF2">
    <property type="entry name" value="HISTONE-LYSINE N-METHYLTRANSFERASE SETD1"/>
    <property type="match status" value="1"/>
</dbReference>
<evidence type="ECO:0000256" key="5">
    <source>
        <dbReference type="ARBA" id="ARBA00022454"/>
    </source>
</evidence>
<dbReference type="GO" id="GO:0048188">
    <property type="term" value="C:Set1C/COMPASS complex"/>
    <property type="evidence" value="ECO:0007669"/>
    <property type="project" value="TreeGrafter"/>
</dbReference>
<feature type="region of interest" description="Disordered" evidence="14">
    <location>
        <begin position="609"/>
        <end position="880"/>
    </location>
</feature>
<feature type="compositionally biased region" description="Acidic residues" evidence="14">
    <location>
        <begin position="741"/>
        <end position="760"/>
    </location>
</feature>
<dbReference type="SUPFAM" id="SSF54928">
    <property type="entry name" value="RNA-binding domain, RBD"/>
    <property type="match status" value="1"/>
</dbReference>
<evidence type="ECO:0000256" key="8">
    <source>
        <dbReference type="ARBA" id="ARBA00022691"/>
    </source>
</evidence>
<evidence type="ECO:0000259" key="15">
    <source>
        <dbReference type="PROSITE" id="PS50102"/>
    </source>
</evidence>
<feature type="compositionally biased region" description="Pro residues" evidence="14">
    <location>
        <begin position="501"/>
        <end position="511"/>
    </location>
</feature>
<dbReference type="InterPro" id="IPR046341">
    <property type="entry name" value="SET_dom_sf"/>
</dbReference>
<dbReference type="STRING" id="101127.A0A1X2GBS3"/>
<evidence type="ECO:0000256" key="6">
    <source>
        <dbReference type="ARBA" id="ARBA00022603"/>
    </source>
</evidence>
<keyword evidence="13" id="KW-0694">RNA-binding</keyword>
<reference evidence="17 18" key="1">
    <citation type="submission" date="2016-07" db="EMBL/GenBank/DDBJ databases">
        <title>Pervasive Adenine N6-methylation of Active Genes in Fungi.</title>
        <authorList>
            <consortium name="DOE Joint Genome Institute"/>
            <person name="Mondo S.J."/>
            <person name="Dannebaum R.O."/>
            <person name="Kuo R.C."/>
            <person name="Labutti K."/>
            <person name="Haridas S."/>
            <person name="Kuo A."/>
            <person name="Salamov A."/>
            <person name="Ahrendt S.R."/>
            <person name="Lipzen A."/>
            <person name="Sullivan W."/>
            <person name="Andreopoulos W.B."/>
            <person name="Clum A."/>
            <person name="Lindquist E."/>
            <person name="Daum C."/>
            <person name="Ramamoorthy G.K."/>
            <person name="Gryganskyi A."/>
            <person name="Culley D."/>
            <person name="Magnuson J.K."/>
            <person name="James T.Y."/>
            <person name="O'Malley M.A."/>
            <person name="Stajich J.E."/>
            <person name="Spatafora J.W."/>
            <person name="Visel A."/>
            <person name="Grigoriev I.V."/>
        </authorList>
    </citation>
    <scope>NUCLEOTIDE SEQUENCE [LARGE SCALE GENOMIC DNA]</scope>
    <source>
        <strain evidence="17 18">NRRL 3301</strain>
    </source>
</reference>
<evidence type="ECO:0000256" key="11">
    <source>
        <dbReference type="ARBA" id="ARBA00030093"/>
    </source>
</evidence>
<feature type="compositionally biased region" description="Polar residues" evidence="14">
    <location>
        <begin position="470"/>
        <end position="479"/>
    </location>
</feature>
<dbReference type="InterPro" id="IPR044570">
    <property type="entry name" value="Set1-like"/>
</dbReference>
<feature type="compositionally biased region" description="Basic and acidic residues" evidence="14">
    <location>
        <begin position="522"/>
        <end position="536"/>
    </location>
</feature>
<feature type="compositionally biased region" description="Basic residues" evidence="14">
    <location>
        <begin position="858"/>
        <end position="873"/>
    </location>
</feature>
<gene>
    <name evidence="17" type="ORF">DM01DRAFT_298584</name>
</gene>
<evidence type="ECO:0000313" key="18">
    <source>
        <dbReference type="Proteomes" id="UP000242146"/>
    </source>
</evidence>
<evidence type="ECO:0000256" key="4">
    <source>
        <dbReference type="ARBA" id="ARBA00015839"/>
    </source>
</evidence>
<dbReference type="SUPFAM" id="SSF82199">
    <property type="entry name" value="SET domain"/>
    <property type="match status" value="1"/>
</dbReference>
<feature type="domain" description="SET" evidence="16">
    <location>
        <begin position="1125"/>
        <end position="1217"/>
    </location>
</feature>
<dbReference type="GO" id="GO:0003723">
    <property type="term" value="F:RNA binding"/>
    <property type="evidence" value="ECO:0007669"/>
    <property type="project" value="UniProtKB-UniRule"/>
</dbReference>
<evidence type="ECO:0000256" key="2">
    <source>
        <dbReference type="ARBA" id="ARBA00004286"/>
    </source>
</evidence>
<dbReference type="GO" id="GO:0140999">
    <property type="term" value="F:histone H3K4 trimethyltransferase activity"/>
    <property type="evidence" value="ECO:0007669"/>
    <property type="project" value="UniProtKB-EC"/>
</dbReference>
<feature type="compositionally biased region" description="Low complexity" evidence="14">
    <location>
        <begin position="445"/>
        <end position="458"/>
    </location>
</feature>
<proteinExistence type="predicted"/>
<name>A0A1X2GBS3_9FUNG</name>
<feature type="region of interest" description="Disordered" evidence="14">
    <location>
        <begin position="199"/>
        <end position="255"/>
    </location>
</feature>
<dbReference type="OrthoDB" id="308383at2759"/>
<feature type="compositionally biased region" description="Basic residues" evidence="14">
    <location>
        <begin position="727"/>
        <end position="738"/>
    </location>
</feature>
<feature type="compositionally biased region" description="Low complexity" evidence="14">
    <location>
        <begin position="683"/>
        <end position="700"/>
    </location>
</feature>
<dbReference type="Pfam" id="PF11764">
    <property type="entry name" value="N-SET"/>
    <property type="match status" value="1"/>
</dbReference>
<feature type="region of interest" description="Disordered" evidence="14">
    <location>
        <begin position="437"/>
        <end position="539"/>
    </location>
</feature>
<dbReference type="InterPro" id="IPR001214">
    <property type="entry name" value="SET_dom"/>
</dbReference>
<feature type="non-terminal residue" evidence="17">
    <location>
        <position position="1217"/>
    </location>
</feature>